<dbReference type="InterPro" id="IPR046350">
    <property type="entry name" value="Cystatin_sf"/>
</dbReference>
<evidence type="ECO:0000256" key="2">
    <source>
        <dbReference type="ARBA" id="ARBA00022704"/>
    </source>
</evidence>
<evidence type="ECO:0000313" key="6">
    <source>
        <dbReference type="Proteomes" id="UP000077202"/>
    </source>
</evidence>
<evidence type="ECO:0000256" key="1">
    <source>
        <dbReference type="ARBA" id="ARBA00022690"/>
    </source>
</evidence>
<dbReference type="EMBL" id="LVLJ01001232">
    <property type="protein sequence ID" value="OAE30847.1"/>
    <property type="molecule type" value="Genomic_DNA"/>
</dbReference>
<dbReference type="InterPro" id="IPR000010">
    <property type="entry name" value="Cystatin_dom"/>
</dbReference>
<dbReference type="InterPro" id="IPR027214">
    <property type="entry name" value="Cystatin"/>
</dbReference>
<dbReference type="Proteomes" id="UP000077202">
    <property type="component" value="Unassembled WGS sequence"/>
</dbReference>
<feature type="domain" description="Cystatin" evidence="4">
    <location>
        <begin position="75"/>
        <end position="170"/>
    </location>
</feature>
<dbReference type="SMART" id="SM00043">
    <property type="entry name" value="CY"/>
    <property type="match status" value="1"/>
</dbReference>
<organism evidence="5 6">
    <name type="scientific">Marchantia polymorpha subsp. ruderalis</name>
    <dbReference type="NCBI Taxonomy" id="1480154"/>
    <lineage>
        <taxon>Eukaryota</taxon>
        <taxon>Viridiplantae</taxon>
        <taxon>Streptophyta</taxon>
        <taxon>Embryophyta</taxon>
        <taxon>Marchantiophyta</taxon>
        <taxon>Marchantiopsida</taxon>
        <taxon>Marchantiidae</taxon>
        <taxon>Marchantiales</taxon>
        <taxon>Marchantiaceae</taxon>
        <taxon>Marchantia</taxon>
    </lineage>
</organism>
<protein>
    <recommendedName>
        <fullName evidence="3">Cysteine proteinase inhibitor</fullName>
    </recommendedName>
</protein>
<dbReference type="PROSITE" id="PS00287">
    <property type="entry name" value="CYSTATIN"/>
    <property type="match status" value="1"/>
</dbReference>
<keyword evidence="6" id="KW-1185">Reference proteome</keyword>
<keyword evidence="2 3" id="KW-0789">Thiol protease inhibitor</keyword>
<comment type="similarity">
    <text evidence="3">Belongs to the cystatin family. Phytocystatin subfamily.</text>
</comment>
<dbReference type="Pfam" id="PF16845">
    <property type="entry name" value="SQAPI"/>
    <property type="match status" value="1"/>
</dbReference>
<dbReference type="AlphaFoldDB" id="A0A176WCK6"/>
<dbReference type="Gene3D" id="3.10.450.10">
    <property type="match status" value="1"/>
</dbReference>
<dbReference type="InterPro" id="IPR018073">
    <property type="entry name" value="Prot_inh_cystat_CS"/>
</dbReference>
<evidence type="ECO:0000256" key="3">
    <source>
        <dbReference type="RuleBase" id="RU362130"/>
    </source>
</evidence>
<evidence type="ECO:0000313" key="5">
    <source>
        <dbReference type="EMBL" id="OAE30847.1"/>
    </source>
</evidence>
<dbReference type="CDD" id="cd00042">
    <property type="entry name" value="CY"/>
    <property type="match status" value="1"/>
</dbReference>
<gene>
    <name evidence="5" type="ORF">AXG93_2615s1020</name>
</gene>
<dbReference type="GO" id="GO:0004869">
    <property type="term" value="F:cysteine-type endopeptidase inhibitor activity"/>
    <property type="evidence" value="ECO:0007669"/>
    <property type="project" value="UniProtKB-KW"/>
</dbReference>
<dbReference type="PANTHER" id="PTHR11413:SF103">
    <property type="entry name" value="CYSTEINE PROTEINASE INHIBITOR 12"/>
    <property type="match status" value="1"/>
</dbReference>
<dbReference type="SUPFAM" id="SSF54403">
    <property type="entry name" value="Cystatin/monellin"/>
    <property type="match status" value="1"/>
</dbReference>
<sequence length="176" mass="19572">MSCLEDKEHEERCSDIANLAQECIKTEEPNLAFPCLSAHSAVDEDLEHTMSEAADNVEVAERVRDSKPLKDEESAICGAPRAIDGEKEKEDLKEIGHYAVGRHNAQHGKKLKFGKIVSGTRQLVAGTLYRLVIEATDEEDGADAAGKLFEATVYHRPWENHRSLEHFQLHEPAAQA</sequence>
<dbReference type="PANTHER" id="PTHR11413">
    <property type="entry name" value="CYSTATIN FAMILY MEMBER"/>
    <property type="match status" value="1"/>
</dbReference>
<evidence type="ECO:0000259" key="4">
    <source>
        <dbReference type="SMART" id="SM00043"/>
    </source>
</evidence>
<keyword evidence="1 3" id="KW-0646">Protease inhibitor</keyword>
<proteinExistence type="inferred from homology"/>
<name>A0A176WCK6_MARPO</name>
<accession>A0A176WCK6</accession>
<reference evidence="5" key="1">
    <citation type="submission" date="2016-03" db="EMBL/GenBank/DDBJ databases">
        <title>Mechanisms controlling the formation of the plant cell surface in tip-growing cells are functionally conserved among land plants.</title>
        <authorList>
            <person name="Honkanen S."/>
            <person name="Jones V.A."/>
            <person name="Morieri G."/>
            <person name="Champion C."/>
            <person name="Hetherington A.J."/>
            <person name="Kelly S."/>
            <person name="Saint-Marcoux D."/>
            <person name="Proust H."/>
            <person name="Prescott H."/>
            <person name="Dolan L."/>
        </authorList>
    </citation>
    <scope>NUCLEOTIDE SEQUENCE [LARGE SCALE GENOMIC DNA]</scope>
    <source>
        <tissue evidence="5">Whole gametophyte</tissue>
    </source>
</reference>
<comment type="caution">
    <text evidence="5">The sequence shown here is derived from an EMBL/GenBank/DDBJ whole genome shotgun (WGS) entry which is preliminary data.</text>
</comment>